<dbReference type="RefSeq" id="XP_022471588.1">
    <property type="nucleotide sequence ID" value="XM_022621872.1"/>
</dbReference>
<evidence type="ECO:0000313" key="2">
    <source>
        <dbReference type="Proteomes" id="UP000176998"/>
    </source>
</evidence>
<sequence length="118" mass="13301">MQTVIFIHHVFPSLPIVPCALFRSSYSNSTRLPQESTRLFSHFSRKLPYQTRSWPAGALTVRTNVSNAVRSPPINRPPSRPISSYPFQSLAISPPRVGLLLSVRQHQLASTKHRALSR</sequence>
<proteinExistence type="predicted"/>
<name>A0A1G4AZA9_9PEZI</name>
<accession>A0A1G4AZA9</accession>
<dbReference type="GeneID" id="34563382"/>
<organism evidence="1 2">
    <name type="scientific">Colletotrichum orchidophilum</name>
    <dbReference type="NCBI Taxonomy" id="1209926"/>
    <lineage>
        <taxon>Eukaryota</taxon>
        <taxon>Fungi</taxon>
        <taxon>Dikarya</taxon>
        <taxon>Ascomycota</taxon>
        <taxon>Pezizomycotina</taxon>
        <taxon>Sordariomycetes</taxon>
        <taxon>Hypocreomycetidae</taxon>
        <taxon>Glomerellales</taxon>
        <taxon>Glomerellaceae</taxon>
        <taxon>Colletotrichum</taxon>
    </lineage>
</organism>
<evidence type="ECO:0000313" key="1">
    <source>
        <dbReference type="EMBL" id="OHE94425.1"/>
    </source>
</evidence>
<gene>
    <name evidence="1" type="ORF">CORC01_10244</name>
</gene>
<dbReference type="Proteomes" id="UP000176998">
    <property type="component" value="Unassembled WGS sequence"/>
</dbReference>
<comment type="caution">
    <text evidence="1">The sequence shown here is derived from an EMBL/GenBank/DDBJ whole genome shotgun (WGS) entry which is preliminary data.</text>
</comment>
<protein>
    <submittedName>
        <fullName evidence="1">Uncharacterized protein</fullName>
    </submittedName>
</protein>
<dbReference type="AlphaFoldDB" id="A0A1G4AZA9"/>
<keyword evidence="2" id="KW-1185">Reference proteome</keyword>
<reference evidence="1 2" key="1">
    <citation type="submission" date="2016-09" db="EMBL/GenBank/DDBJ databases">
        <authorList>
            <person name="Capua I."/>
            <person name="De Benedictis P."/>
            <person name="Joannis T."/>
            <person name="Lombin L.H."/>
            <person name="Cattoli G."/>
        </authorList>
    </citation>
    <scope>NUCLEOTIDE SEQUENCE [LARGE SCALE GENOMIC DNA]</scope>
    <source>
        <strain evidence="1 2">IMI 309357</strain>
    </source>
</reference>
<dbReference type="EMBL" id="MJBS01000100">
    <property type="protein sequence ID" value="OHE94425.1"/>
    <property type="molecule type" value="Genomic_DNA"/>
</dbReference>